<dbReference type="Gene3D" id="2.70.150.10">
    <property type="entry name" value="Calcium-transporting ATPase, cytoplasmic transduction domain A"/>
    <property type="match status" value="1"/>
</dbReference>
<keyword evidence="8" id="KW-0106">Calcium</keyword>
<dbReference type="InterPro" id="IPR023299">
    <property type="entry name" value="ATPase_P-typ_cyto_dom_N"/>
</dbReference>
<dbReference type="SMART" id="SM00831">
    <property type="entry name" value="Cation_ATPase_N"/>
    <property type="match status" value="1"/>
</dbReference>
<dbReference type="InterPro" id="IPR018303">
    <property type="entry name" value="ATPase_P-typ_P_site"/>
</dbReference>
<feature type="domain" description="Cation-transporting P-type ATPase N-terminal" evidence="17">
    <location>
        <begin position="1"/>
        <end position="68"/>
    </location>
</feature>
<dbReference type="SFLD" id="SFLDF00027">
    <property type="entry name" value="p-type_atpase"/>
    <property type="match status" value="1"/>
</dbReference>
<dbReference type="EMBL" id="VUNG01000056">
    <property type="protein sequence ID" value="MST85840.1"/>
    <property type="molecule type" value="Genomic_DNA"/>
</dbReference>
<keyword evidence="5 16" id="KW-0812">Transmembrane</keyword>
<evidence type="ECO:0000313" key="19">
    <source>
        <dbReference type="Proteomes" id="UP000438914"/>
    </source>
</evidence>
<dbReference type="GO" id="GO:0012505">
    <property type="term" value="C:endomembrane system"/>
    <property type="evidence" value="ECO:0007669"/>
    <property type="project" value="UniProtKB-SubCell"/>
</dbReference>
<keyword evidence="12 16" id="KW-1133">Transmembrane helix</keyword>
<comment type="subcellular location">
    <subcellularLocation>
        <location evidence="1">Endomembrane system</location>
        <topology evidence="1">Multi-pass membrane protein</topology>
    </subcellularLocation>
</comment>
<evidence type="ECO:0000256" key="16">
    <source>
        <dbReference type="SAM" id="Phobius"/>
    </source>
</evidence>
<evidence type="ECO:0000256" key="15">
    <source>
        <dbReference type="SAM" id="MobiDB-lite"/>
    </source>
</evidence>
<dbReference type="GO" id="GO:0005524">
    <property type="term" value="F:ATP binding"/>
    <property type="evidence" value="ECO:0007669"/>
    <property type="project" value="UniProtKB-KW"/>
</dbReference>
<keyword evidence="13" id="KW-0406">Ion transport</keyword>
<dbReference type="InterPro" id="IPR008250">
    <property type="entry name" value="ATPase_P-typ_transduc_dom_A_sf"/>
</dbReference>
<accession>A0A7K0KK54</accession>
<proteinExistence type="predicted"/>
<feature type="region of interest" description="Disordered" evidence="15">
    <location>
        <begin position="165"/>
        <end position="188"/>
    </location>
</feature>
<keyword evidence="3" id="KW-0813">Transport</keyword>
<feature type="compositionally biased region" description="Low complexity" evidence="15">
    <location>
        <begin position="173"/>
        <end position="188"/>
    </location>
</feature>
<dbReference type="InterPro" id="IPR006068">
    <property type="entry name" value="ATPase_P-typ_cation-transptr_C"/>
</dbReference>
<evidence type="ECO:0000256" key="14">
    <source>
        <dbReference type="ARBA" id="ARBA00023136"/>
    </source>
</evidence>
<evidence type="ECO:0000313" key="18">
    <source>
        <dbReference type="EMBL" id="MST85840.1"/>
    </source>
</evidence>
<dbReference type="NCBIfam" id="TIGR01517">
    <property type="entry name" value="ATPase-IIB_Ca"/>
    <property type="match status" value="1"/>
</dbReference>
<dbReference type="InterPro" id="IPR059000">
    <property type="entry name" value="ATPase_P-type_domA"/>
</dbReference>
<dbReference type="Pfam" id="PF00690">
    <property type="entry name" value="Cation_ATPase_N"/>
    <property type="match status" value="1"/>
</dbReference>
<dbReference type="PRINTS" id="PR00119">
    <property type="entry name" value="CATATPASE"/>
</dbReference>
<dbReference type="SUPFAM" id="SSF81660">
    <property type="entry name" value="Metal cation-transporting ATPase, ATP-binding domain N"/>
    <property type="match status" value="1"/>
</dbReference>
<dbReference type="Gene3D" id="3.40.50.1000">
    <property type="entry name" value="HAD superfamily/HAD-like"/>
    <property type="match status" value="1"/>
</dbReference>
<dbReference type="Gene3D" id="3.40.1110.10">
    <property type="entry name" value="Calcium-transporting ATPase, cytoplasmic domain N"/>
    <property type="match status" value="1"/>
</dbReference>
<dbReference type="InterPro" id="IPR001757">
    <property type="entry name" value="P_typ_ATPase"/>
</dbReference>
<dbReference type="SUPFAM" id="SSF56784">
    <property type="entry name" value="HAD-like"/>
    <property type="match status" value="1"/>
</dbReference>
<evidence type="ECO:0000256" key="9">
    <source>
        <dbReference type="ARBA" id="ARBA00022840"/>
    </source>
</evidence>
<dbReference type="InterPro" id="IPR036412">
    <property type="entry name" value="HAD-like_sf"/>
</dbReference>
<dbReference type="NCBIfam" id="TIGR01494">
    <property type="entry name" value="ATPase_P-type"/>
    <property type="match status" value="3"/>
</dbReference>
<dbReference type="SUPFAM" id="SSF81653">
    <property type="entry name" value="Calcium ATPase, transduction domain A"/>
    <property type="match status" value="1"/>
</dbReference>
<dbReference type="GO" id="GO:0005886">
    <property type="term" value="C:plasma membrane"/>
    <property type="evidence" value="ECO:0007669"/>
    <property type="project" value="TreeGrafter"/>
</dbReference>
<evidence type="ECO:0000256" key="6">
    <source>
        <dbReference type="ARBA" id="ARBA00022723"/>
    </source>
</evidence>
<dbReference type="FunFam" id="3.40.50.1000:FF:000129">
    <property type="entry name" value="Calcium-translocating P-type ATPase PMCA-type"/>
    <property type="match status" value="1"/>
</dbReference>
<dbReference type="InterPro" id="IPR023214">
    <property type="entry name" value="HAD_sf"/>
</dbReference>
<dbReference type="PRINTS" id="PR00120">
    <property type="entry name" value="HATPASE"/>
</dbReference>
<keyword evidence="10" id="KW-0460">Magnesium</keyword>
<evidence type="ECO:0000256" key="4">
    <source>
        <dbReference type="ARBA" id="ARBA00022568"/>
    </source>
</evidence>
<keyword evidence="6" id="KW-0479">Metal-binding</keyword>
<name>A0A7K0KK54_9BACT</name>
<feature type="transmembrane region" description="Helical" evidence="16">
    <location>
        <begin position="881"/>
        <end position="901"/>
    </location>
</feature>
<evidence type="ECO:0000256" key="5">
    <source>
        <dbReference type="ARBA" id="ARBA00022692"/>
    </source>
</evidence>
<dbReference type="PROSITE" id="PS00154">
    <property type="entry name" value="ATPASE_E1_E2"/>
    <property type="match status" value="1"/>
</dbReference>
<keyword evidence="4" id="KW-0109">Calcium transport</keyword>
<keyword evidence="7" id="KW-0547">Nucleotide-binding</keyword>
<feature type="transmembrane region" description="Helical" evidence="16">
    <location>
        <begin position="776"/>
        <end position="797"/>
    </location>
</feature>
<keyword evidence="11" id="KW-1278">Translocase</keyword>
<dbReference type="RefSeq" id="WP_154535440.1">
    <property type="nucleotide sequence ID" value="NZ_VUNG01000056.1"/>
</dbReference>
<evidence type="ECO:0000256" key="2">
    <source>
        <dbReference type="ARBA" id="ARBA00012790"/>
    </source>
</evidence>
<feature type="transmembrane region" description="Helical" evidence="16">
    <location>
        <begin position="703"/>
        <end position="724"/>
    </location>
</feature>
<feature type="transmembrane region" description="Helical" evidence="16">
    <location>
        <begin position="849"/>
        <end position="869"/>
    </location>
</feature>
<dbReference type="PANTHER" id="PTHR24093:SF369">
    <property type="entry name" value="CALCIUM-TRANSPORTING ATPASE"/>
    <property type="match status" value="1"/>
</dbReference>
<reference evidence="18 19" key="1">
    <citation type="submission" date="2019-08" db="EMBL/GenBank/DDBJ databases">
        <title>In-depth cultivation of the pig gut microbiome towards novel bacterial diversity and tailored functional studies.</title>
        <authorList>
            <person name="Wylensek D."/>
            <person name="Hitch T.C.A."/>
            <person name="Clavel T."/>
        </authorList>
    </citation>
    <scope>NUCLEOTIDE SEQUENCE [LARGE SCALE GENOMIC DNA]</scope>
    <source>
        <strain evidence="18 19">LKV-178-WT-2A</strain>
    </source>
</reference>
<evidence type="ECO:0000259" key="17">
    <source>
        <dbReference type="SMART" id="SM00831"/>
    </source>
</evidence>
<dbReference type="InterPro" id="IPR006408">
    <property type="entry name" value="P-type_ATPase_IIB"/>
</dbReference>
<feature type="transmembrane region" description="Helical" evidence="16">
    <location>
        <begin position="52"/>
        <end position="69"/>
    </location>
</feature>
<organism evidence="18 19">
    <name type="scientific">Hallella mizrahii</name>
    <dbReference type="NCBI Taxonomy" id="2606637"/>
    <lineage>
        <taxon>Bacteria</taxon>
        <taxon>Pseudomonadati</taxon>
        <taxon>Bacteroidota</taxon>
        <taxon>Bacteroidia</taxon>
        <taxon>Bacteroidales</taxon>
        <taxon>Prevotellaceae</taxon>
        <taxon>Hallella</taxon>
    </lineage>
</organism>
<evidence type="ECO:0000256" key="11">
    <source>
        <dbReference type="ARBA" id="ARBA00022967"/>
    </source>
</evidence>
<protein>
    <recommendedName>
        <fullName evidence="2">P-type Ca(2+) transporter</fullName>
        <ecNumber evidence="2">7.2.2.10</ecNumber>
    </recommendedName>
</protein>
<feature type="transmembrane region" description="Helical" evidence="16">
    <location>
        <begin position="312"/>
        <end position="338"/>
    </location>
</feature>
<keyword evidence="9" id="KW-0067">ATP-binding</keyword>
<dbReference type="SFLD" id="SFLDG00002">
    <property type="entry name" value="C1.7:_P-type_atpase_like"/>
    <property type="match status" value="1"/>
</dbReference>
<evidence type="ECO:0000256" key="13">
    <source>
        <dbReference type="ARBA" id="ARBA00023065"/>
    </source>
</evidence>
<dbReference type="GO" id="GO:0016887">
    <property type="term" value="F:ATP hydrolysis activity"/>
    <property type="evidence" value="ECO:0007669"/>
    <property type="project" value="InterPro"/>
</dbReference>
<dbReference type="SFLD" id="SFLDS00003">
    <property type="entry name" value="Haloacid_Dehalogenase"/>
    <property type="match status" value="1"/>
</dbReference>
<dbReference type="Pfam" id="PF00689">
    <property type="entry name" value="Cation_ATPase_C"/>
    <property type="match status" value="1"/>
</dbReference>
<dbReference type="InterPro" id="IPR044492">
    <property type="entry name" value="P_typ_ATPase_HD_dom"/>
</dbReference>
<keyword evidence="14 16" id="KW-0472">Membrane</keyword>
<evidence type="ECO:0000256" key="3">
    <source>
        <dbReference type="ARBA" id="ARBA00022448"/>
    </source>
</evidence>
<dbReference type="InterPro" id="IPR023298">
    <property type="entry name" value="ATPase_P-typ_TM_dom_sf"/>
</dbReference>
<dbReference type="Proteomes" id="UP000438914">
    <property type="component" value="Unassembled WGS sequence"/>
</dbReference>
<keyword evidence="19" id="KW-1185">Reference proteome</keyword>
<evidence type="ECO:0000256" key="12">
    <source>
        <dbReference type="ARBA" id="ARBA00022989"/>
    </source>
</evidence>
<dbReference type="GO" id="GO:0046872">
    <property type="term" value="F:metal ion binding"/>
    <property type="evidence" value="ECO:0007669"/>
    <property type="project" value="UniProtKB-KW"/>
</dbReference>
<evidence type="ECO:0000256" key="1">
    <source>
        <dbReference type="ARBA" id="ARBA00004127"/>
    </source>
</evidence>
<dbReference type="Gene3D" id="1.20.1110.10">
    <property type="entry name" value="Calcium-transporting ATPase, transmembrane domain"/>
    <property type="match status" value="1"/>
</dbReference>
<feature type="transmembrane region" description="Helical" evidence="16">
    <location>
        <begin position="270"/>
        <end position="292"/>
    </location>
</feature>
<feature type="transmembrane region" description="Helical" evidence="16">
    <location>
        <begin position="736"/>
        <end position="755"/>
    </location>
</feature>
<feature type="transmembrane region" description="Helical" evidence="16">
    <location>
        <begin position="809"/>
        <end position="828"/>
    </location>
</feature>
<gene>
    <name evidence="18" type="ORF">FYJ73_14395</name>
</gene>
<dbReference type="SUPFAM" id="SSF81665">
    <property type="entry name" value="Calcium ATPase, transmembrane domain M"/>
    <property type="match status" value="1"/>
</dbReference>
<feature type="transmembrane region" description="Helical" evidence="16">
    <location>
        <begin position="75"/>
        <end position="93"/>
    </location>
</feature>
<evidence type="ECO:0000256" key="8">
    <source>
        <dbReference type="ARBA" id="ARBA00022837"/>
    </source>
</evidence>
<dbReference type="InterPro" id="IPR004014">
    <property type="entry name" value="ATPase_P-typ_cation-transptr_N"/>
</dbReference>
<dbReference type="EC" id="7.2.2.10" evidence="2"/>
<sequence length="909" mass="99864">MKSEQILNTDPHVGLSDAQVADSRQQYGDNVLTPPKKTSLWKLYLDKYRDPIIQILLVAALVSLVLAFVEHDFVETLGIFIAIFIATTVGFYFECDAARKFRVLTAINEDQPVKVRRDGKVMEVPRRDVVVGDIILVETGDEVPADAVLVEAVNLQIDESSLTGEPLTSKSVTDAQSQQSADTASQLSSLNPQHSADAIIQHSSLGSQHSSEAYPKNVILRSTMVMNGRGTAIVTRVGDSTEIGKVATEATEATQTKTPLNLQLDKLAKLISKVGTGVSIAAFVIFLGHDILTNSLWHTTDYLSMLQVVLNYFMMAVTLIVMAVPEGLPMAVTLALALNMRRMLKFNNLVRKLHASETMGAVTVICTDKTGTLTQNRMTVHDIQLVEGDHLVKAEEATTATKARFSEAVAANTTAELDENNAPIGNPTEGALLMWLQQQSKDYQQQRASQPVDSQIPFSTEKKYMATTVVLNDKKRTYIKGAPEIIASLCDLAEPQQIHLREVLSGYQRQAMRTLAFAWRDGDFSEEGGYTFQGIAAISDPVREDVPSAVSTCRGAGIKIKVVTGDTSATAVEIARQIGIWPKEETTKAEELRWHITGSDFAALSDEEAYDRVEDIRVMSRARPTDKQRLVQLLQKHGEVVAVTGDGTNDAPALNHAHVGLSLGSGTSVAKQASDITLLDDSFHSIANAVMWGRSLYKNIQRFLFFQLVVNVSALLLVLGGSIIGTEMPLTVTQILWVNLIMDTFAAMALASLPPSREVMKDKPRKSSDFIISKSMGRGILGCGIVFFAIMFVFLIWCERHGAGSIIDVHELTMFFTTFVMLQFWNLFNAKCLGSTHSAFHNLRHDGGLLLVLLLIFIGQWLIVTFGGRMFRTQPLSAEEWLIITIATSLVLVAGELWRAIKRIKEAKA</sequence>
<dbReference type="AlphaFoldDB" id="A0A7K0KK54"/>
<evidence type="ECO:0000256" key="7">
    <source>
        <dbReference type="ARBA" id="ARBA00022741"/>
    </source>
</evidence>
<evidence type="ECO:0000256" key="10">
    <source>
        <dbReference type="ARBA" id="ARBA00022842"/>
    </source>
</evidence>
<dbReference type="Pfam" id="PF13246">
    <property type="entry name" value="Cation_ATPase"/>
    <property type="match status" value="1"/>
</dbReference>
<dbReference type="GO" id="GO:0005388">
    <property type="term" value="F:P-type calcium transporter activity"/>
    <property type="evidence" value="ECO:0007669"/>
    <property type="project" value="UniProtKB-EC"/>
</dbReference>
<dbReference type="PANTHER" id="PTHR24093">
    <property type="entry name" value="CATION TRANSPORTING ATPASE"/>
    <property type="match status" value="1"/>
</dbReference>
<comment type="caution">
    <text evidence="18">The sequence shown here is derived from an EMBL/GenBank/DDBJ whole genome shotgun (WGS) entry which is preliminary data.</text>
</comment>
<dbReference type="Pfam" id="PF00122">
    <property type="entry name" value="E1-E2_ATPase"/>
    <property type="match status" value="1"/>
</dbReference>